<gene>
    <name evidence="2" type="ORF">B0E33_01515</name>
</gene>
<keyword evidence="1" id="KW-0175">Coiled coil</keyword>
<proteinExistence type="predicted"/>
<keyword evidence="3" id="KW-1185">Reference proteome</keyword>
<dbReference type="Proteomes" id="UP000188174">
    <property type="component" value="Chromosome"/>
</dbReference>
<evidence type="ECO:0000256" key="1">
    <source>
        <dbReference type="SAM" id="Coils"/>
    </source>
</evidence>
<protein>
    <submittedName>
        <fullName evidence="2">Uncharacterized protein</fullName>
    </submittedName>
</protein>
<feature type="coiled-coil region" evidence="1">
    <location>
        <begin position="30"/>
        <end position="57"/>
    </location>
</feature>
<dbReference type="EMBL" id="CP019630">
    <property type="protein sequence ID" value="AQQ02433.1"/>
    <property type="molecule type" value="Genomic_DNA"/>
</dbReference>
<dbReference type="RefSeq" id="WP_077290219.1">
    <property type="nucleotide sequence ID" value="NZ_CP019630.1"/>
</dbReference>
<evidence type="ECO:0000313" key="2">
    <source>
        <dbReference type="EMBL" id="AQQ02433.1"/>
    </source>
</evidence>
<organism evidence="2 3">
    <name type="scientific">Roseibium algicola</name>
    <dbReference type="NCBI Taxonomy" id="2857014"/>
    <lineage>
        <taxon>Bacteria</taxon>
        <taxon>Pseudomonadati</taxon>
        <taxon>Pseudomonadota</taxon>
        <taxon>Alphaproteobacteria</taxon>
        <taxon>Hyphomicrobiales</taxon>
        <taxon>Stappiaceae</taxon>
        <taxon>Roseibium</taxon>
    </lineage>
</organism>
<accession>A0ABM6HWK0</accession>
<name>A0ABM6HWK0_9HYPH</name>
<sequence length="94" mass="10689">MSEYDELVRRLRLYAETEPGVVKDVLDISAIKAAYAIQALQERNAELERALKTATELVDLDVIRVRPTEREFLLDWLENANSVLSASIRSLKGE</sequence>
<reference evidence="2 3" key="1">
    <citation type="submission" date="2017-02" db="EMBL/GenBank/DDBJ databases">
        <authorList>
            <person name="Jeong S."/>
        </authorList>
    </citation>
    <scope>NUCLEOTIDE SEQUENCE [LARGE SCALE GENOMIC DNA]</scope>
    <source>
        <strain evidence="2 3">RMAR6-6</strain>
    </source>
</reference>
<evidence type="ECO:0000313" key="3">
    <source>
        <dbReference type="Proteomes" id="UP000188174"/>
    </source>
</evidence>